<keyword evidence="3" id="KW-1185">Reference proteome</keyword>
<comment type="caution">
    <text evidence="2">The sequence shown here is derived from an EMBL/GenBank/DDBJ whole genome shotgun (WGS) entry which is preliminary data.</text>
</comment>
<protein>
    <submittedName>
        <fullName evidence="2">Uncharacterized protein</fullName>
    </submittedName>
</protein>
<evidence type="ECO:0000313" key="2">
    <source>
        <dbReference type="EMBL" id="KAL2475486.1"/>
    </source>
</evidence>
<proteinExistence type="predicted"/>
<name>A0ABD1QHB6_9LAMI</name>
<accession>A0ABD1QHB6</accession>
<evidence type="ECO:0000313" key="3">
    <source>
        <dbReference type="Proteomes" id="UP001604336"/>
    </source>
</evidence>
<dbReference type="EMBL" id="JBFOLK010000011">
    <property type="protein sequence ID" value="KAL2475486.1"/>
    <property type="molecule type" value="Genomic_DNA"/>
</dbReference>
<dbReference type="Proteomes" id="UP001604336">
    <property type="component" value="Unassembled WGS sequence"/>
</dbReference>
<sequence>MACKRRRRVRLPTPSSEDEAPTENRLDKCPILIGRVLLVWSKLLEPLFVSSLNLRIVKPVYLVQKQFLISKGIILLKLVVESPVNISRLHPRKCHLDEVNHFNLFLLDSILVGQKVDFPYIMLNHINTIHHPYRVSALPYGMILTKIFRHIEISFHDEVALNPKPTDTINILTLKRMRIIKEYGQWVAKTKGFDAESGSSTLPFEGGGEMDKGDDDEDAPSPSHPRPSSHRPSSSTFGFSFTKDHYNLLNGQIYSLTTTVDGLNHSINSLTSLLQQVLAFQQANSILP</sequence>
<dbReference type="AlphaFoldDB" id="A0ABD1QHB6"/>
<feature type="compositionally biased region" description="Basic residues" evidence="1">
    <location>
        <begin position="1"/>
        <end position="10"/>
    </location>
</feature>
<gene>
    <name evidence="2" type="ORF">Adt_36222</name>
</gene>
<evidence type="ECO:0000256" key="1">
    <source>
        <dbReference type="SAM" id="MobiDB-lite"/>
    </source>
</evidence>
<reference evidence="3" key="1">
    <citation type="submission" date="2024-07" db="EMBL/GenBank/DDBJ databases">
        <title>Two chromosome-level genome assemblies of Korean endemic species Abeliophyllum distichum and Forsythia ovata (Oleaceae).</title>
        <authorList>
            <person name="Jang H."/>
        </authorList>
    </citation>
    <scope>NUCLEOTIDE SEQUENCE [LARGE SCALE GENOMIC DNA]</scope>
</reference>
<feature type="region of interest" description="Disordered" evidence="1">
    <location>
        <begin position="197"/>
        <end position="235"/>
    </location>
</feature>
<organism evidence="2 3">
    <name type="scientific">Abeliophyllum distichum</name>
    <dbReference type="NCBI Taxonomy" id="126358"/>
    <lineage>
        <taxon>Eukaryota</taxon>
        <taxon>Viridiplantae</taxon>
        <taxon>Streptophyta</taxon>
        <taxon>Embryophyta</taxon>
        <taxon>Tracheophyta</taxon>
        <taxon>Spermatophyta</taxon>
        <taxon>Magnoliopsida</taxon>
        <taxon>eudicotyledons</taxon>
        <taxon>Gunneridae</taxon>
        <taxon>Pentapetalae</taxon>
        <taxon>asterids</taxon>
        <taxon>lamiids</taxon>
        <taxon>Lamiales</taxon>
        <taxon>Oleaceae</taxon>
        <taxon>Forsythieae</taxon>
        <taxon>Abeliophyllum</taxon>
    </lineage>
</organism>
<feature type="region of interest" description="Disordered" evidence="1">
    <location>
        <begin position="1"/>
        <end position="22"/>
    </location>
</feature>